<dbReference type="GO" id="GO:0005576">
    <property type="term" value="C:extracellular region"/>
    <property type="evidence" value="ECO:0007669"/>
    <property type="project" value="TreeGrafter"/>
</dbReference>
<dbReference type="Pfam" id="PF03065">
    <property type="entry name" value="Glyco_hydro_57"/>
    <property type="match status" value="1"/>
</dbReference>
<feature type="domain" description="1,4-alpha-glucan branching enzyme C-terminal" evidence="8">
    <location>
        <begin position="475"/>
        <end position="538"/>
    </location>
</feature>
<dbReference type="OrthoDB" id="9803279at2"/>
<evidence type="ECO:0000313" key="9">
    <source>
        <dbReference type="EMBL" id="GGI06144.1"/>
    </source>
</evidence>
<feature type="active site" description="Nucleophile" evidence="3">
    <location>
        <position position="192"/>
    </location>
</feature>
<feature type="binding site" evidence="4">
    <location>
        <position position="309"/>
    </location>
    <ligand>
        <name>substrate</name>
    </ligand>
</feature>
<evidence type="ECO:0000256" key="5">
    <source>
        <dbReference type="RuleBase" id="RU361196"/>
    </source>
</evidence>
<name>A0A8J3AED5_9ACTN</name>
<dbReference type="InterPro" id="IPR037090">
    <property type="entry name" value="57_glycoside_trans_central"/>
</dbReference>
<dbReference type="EMBL" id="BMHA01000006">
    <property type="protein sequence ID" value="GGI06144.1"/>
    <property type="molecule type" value="Genomic_DNA"/>
</dbReference>
<feature type="binding site" evidence="4">
    <location>
        <position position="433"/>
    </location>
    <ligand>
        <name>substrate</name>
    </ligand>
</feature>
<dbReference type="GO" id="GO:0030979">
    <property type="term" value="P:alpha-glucan biosynthetic process"/>
    <property type="evidence" value="ECO:0007669"/>
    <property type="project" value="InterPro"/>
</dbReference>
<dbReference type="PANTHER" id="PTHR41695">
    <property type="entry name" value="1,4-ALPHA-GLUCAN BRANCHING ENZYME RV3031-RELATED"/>
    <property type="match status" value="1"/>
</dbReference>
<evidence type="ECO:0000259" key="8">
    <source>
        <dbReference type="Pfam" id="PF09210"/>
    </source>
</evidence>
<evidence type="ECO:0000313" key="10">
    <source>
        <dbReference type="Proteomes" id="UP000650511"/>
    </source>
</evidence>
<dbReference type="RefSeq" id="WP_130650659.1">
    <property type="nucleotide sequence ID" value="NZ_BMHA01000006.1"/>
</dbReference>
<feature type="region of interest" description="Disordered" evidence="6">
    <location>
        <begin position="199"/>
        <end position="225"/>
    </location>
</feature>
<keyword evidence="10" id="KW-1185">Reference proteome</keyword>
<dbReference type="InterPro" id="IPR028995">
    <property type="entry name" value="Glyco_hydro_57/38_cen_sf"/>
</dbReference>
<feature type="domain" description="Glycoside hydrolase family 57 N-terminal" evidence="7">
    <location>
        <begin position="10"/>
        <end position="424"/>
    </location>
</feature>
<dbReference type="SUPFAM" id="SSF88713">
    <property type="entry name" value="Glycoside hydrolase/deacetylase"/>
    <property type="match status" value="1"/>
</dbReference>
<accession>A0A8J3AED5</accession>
<keyword evidence="2 5" id="KW-0119">Carbohydrate metabolism</keyword>
<feature type="binding site" evidence="4">
    <location>
        <position position="292"/>
    </location>
    <ligand>
        <name>substrate</name>
    </ligand>
</feature>
<evidence type="ECO:0000256" key="3">
    <source>
        <dbReference type="PIRSR" id="PIRSR640042-1"/>
    </source>
</evidence>
<sequence>MTPAPSGEFALVLHTHLPLLAGHGVWPVGEEWLFQAWSGSWLPVTRVLERLAEDGRRDVLTLGVTPTVAAQVRDPRLARDLGTWLAGQQWRSEEQRWHRHLGPQVVELATYYWRHFADLLAYHTDVESRGGLTTVWAELARAGVIELLGGPATHPYLPLVPDPAEIDAQLADGLAAQVDWAGERPRGLWAPEMGYRPRGPVADPTAPPLHVDASGSPTLPRRGPPLPGLEEHYAAAGIDHVLLDTATLWRGAGHADRDWVAAEFLTDAEAAQLPERFTGVLIGDSDVAAFPRDLEVGGHVWSAASGYPGDVWYRDFHAHGTFGTQPSWRVTDRHLPSDAKQPYEPAAAAARVQAHAEHFAGVLRKTLAARPDGVVVCAYDTELFGHWWFEGPAWLETLLRRVADDPALTTTTLASRRQRRPPRRRLALPESSWGYAKHHASWVGAATRPMWQTLDDARVRARTALAGGRGVPELREQLARELALLTTSDWPYMVLRGNTADYGERRVRGHADAVAHLADLVEADRGPDAEAERLRAVDRAPTRVDALLAALDPPG</sequence>
<dbReference type="InterPro" id="IPR004300">
    <property type="entry name" value="Glyco_hydro_57_N"/>
</dbReference>
<proteinExistence type="inferred from homology"/>
<dbReference type="GO" id="GO:0003844">
    <property type="term" value="F:1,4-alpha-glucan branching enzyme activity"/>
    <property type="evidence" value="ECO:0007669"/>
    <property type="project" value="InterPro"/>
</dbReference>
<dbReference type="InterPro" id="IPR027291">
    <property type="entry name" value="Glyco_hydro_38_N_sf"/>
</dbReference>
<dbReference type="Gene3D" id="1.20.1430.10">
    <property type="entry name" value="Families 57/38 glycoside transferase, middle domain"/>
    <property type="match status" value="1"/>
</dbReference>
<feature type="binding site" evidence="4">
    <location>
        <position position="489"/>
    </location>
    <ligand>
        <name>substrate</name>
    </ligand>
</feature>
<evidence type="ECO:0000256" key="4">
    <source>
        <dbReference type="PIRSR" id="PIRSR640042-2"/>
    </source>
</evidence>
<dbReference type="InterPro" id="IPR015293">
    <property type="entry name" value="BE_C"/>
</dbReference>
<gene>
    <name evidence="9" type="ORF">GCM10011354_17620</name>
</gene>
<dbReference type="Gene3D" id="3.20.110.10">
    <property type="entry name" value="Glycoside hydrolase 38, N terminal domain"/>
    <property type="match status" value="1"/>
</dbReference>
<feature type="active site" description="Proton donor" evidence="3">
    <location>
        <position position="380"/>
    </location>
</feature>
<dbReference type="PANTHER" id="PTHR41695:SF1">
    <property type="entry name" value="1,4-ALPHA-GLUCAN BRANCHING ENZYME TK1436"/>
    <property type="match status" value="1"/>
</dbReference>
<dbReference type="SUPFAM" id="SSF88688">
    <property type="entry name" value="Families 57/38 glycoside transferase middle domain"/>
    <property type="match status" value="1"/>
</dbReference>
<comment type="caution">
    <text evidence="9">The sequence shown here is derived from an EMBL/GenBank/DDBJ whole genome shotgun (WGS) entry which is preliminary data.</text>
</comment>
<dbReference type="InterPro" id="IPR040042">
    <property type="entry name" value="Branching_enz_MT3115-like"/>
</dbReference>
<comment type="similarity">
    <text evidence="1 5">Belongs to the glycosyl hydrolase 57 family.</text>
</comment>
<reference evidence="9" key="1">
    <citation type="journal article" date="2014" name="Int. J. Syst. Evol. Microbiol.">
        <title>Complete genome sequence of Corynebacterium casei LMG S-19264T (=DSM 44701T), isolated from a smear-ripened cheese.</title>
        <authorList>
            <consortium name="US DOE Joint Genome Institute (JGI-PGF)"/>
            <person name="Walter F."/>
            <person name="Albersmeier A."/>
            <person name="Kalinowski J."/>
            <person name="Ruckert C."/>
        </authorList>
    </citation>
    <scope>NUCLEOTIDE SEQUENCE</scope>
    <source>
        <strain evidence="9">CGMCC 1.14988</strain>
    </source>
</reference>
<dbReference type="Pfam" id="PF09210">
    <property type="entry name" value="BE_C"/>
    <property type="match status" value="1"/>
</dbReference>
<dbReference type="InterPro" id="IPR011330">
    <property type="entry name" value="Glyco_hydro/deAcase_b/a-brl"/>
</dbReference>
<organism evidence="9 10">
    <name type="scientific">Egicoccus halophilus</name>
    <dbReference type="NCBI Taxonomy" id="1670830"/>
    <lineage>
        <taxon>Bacteria</taxon>
        <taxon>Bacillati</taxon>
        <taxon>Actinomycetota</taxon>
        <taxon>Nitriliruptoria</taxon>
        <taxon>Egicoccales</taxon>
        <taxon>Egicoccaceae</taxon>
        <taxon>Egicoccus</taxon>
    </lineage>
</organism>
<evidence type="ECO:0000256" key="1">
    <source>
        <dbReference type="ARBA" id="ARBA00006821"/>
    </source>
</evidence>
<dbReference type="AlphaFoldDB" id="A0A8J3AED5"/>
<protein>
    <submittedName>
        <fullName evidence="9">1,4-alpha-glucan branching enzyme</fullName>
    </submittedName>
</protein>
<evidence type="ECO:0000256" key="6">
    <source>
        <dbReference type="SAM" id="MobiDB-lite"/>
    </source>
</evidence>
<reference evidence="9" key="2">
    <citation type="submission" date="2020-09" db="EMBL/GenBank/DDBJ databases">
        <authorList>
            <person name="Sun Q."/>
            <person name="Zhou Y."/>
        </authorList>
    </citation>
    <scope>NUCLEOTIDE SEQUENCE</scope>
    <source>
        <strain evidence="9">CGMCC 1.14988</strain>
    </source>
</reference>
<dbReference type="Proteomes" id="UP000650511">
    <property type="component" value="Unassembled WGS sequence"/>
</dbReference>
<evidence type="ECO:0000259" key="7">
    <source>
        <dbReference type="Pfam" id="PF03065"/>
    </source>
</evidence>
<evidence type="ECO:0000256" key="2">
    <source>
        <dbReference type="ARBA" id="ARBA00023277"/>
    </source>
</evidence>